<reference evidence="3 4" key="1">
    <citation type="submission" date="2022-06" db="EMBL/GenBank/DDBJ databases">
        <title>Genomic Encyclopedia of Archaeal and Bacterial Type Strains, Phase II (KMG-II): from individual species to whole genera.</title>
        <authorList>
            <person name="Goeker M."/>
        </authorList>
    </citation>
    <scope>NUCLEOTIDE SEQUENCE [LARGE SCALE GENOMIC DNA]</scope>
    <source>
        <strain evidence="3 4">DSM 40477</strain>
    </source>
</reference>
<dbReference type="Pfam" id="PF04235">
    <property type="entry name" value="DUF418"/>
    <property type="match status" value="1"/>
</dbReference>
<protein>
    <submittedName>
        <fullName evidence="3">Membrane protein YeiB</fullName>
    </submittedName>
</protein>
<feature type="transmembrane region" description="Helical" evidence="1">
    <location>
        <begin position="188"/>
        <end position="208"/>
    </location>
</feature>
<dbReference type="PANTHER" id="PTHR30590">
    <property type="entry name" value="INNER MEMBRANE PROTEIN"/>
    <property type="match status" value="1"/>
</dbReference>
<dbReference type="InterPro" id="IPR052529">
    <property type="entry name" value="Bact_Transport_Assoc"/>
</dbReference>
<gene>
    <name evidence="3" type="ORF">LX15_005475</name>
</gene>
<feature type="transmembrane region" description="Helical" evidence="1">
    <location>
        <begin position="255"/>
        <end position="274"/>
    </location>
</feature>
<dbReference type="RefSeq" id="WP_253672865.1">
    <property type="nucleotide sequence ID" value="NZ_JAMTCP010000048.1"/>
</dbReference>
<keyword evidence="1" id="KW-1133">Transmembrane helix</keyword>
<keyword evidence="1" id="KW-0472">Membrane</keyword>
<feature type="domain" description="DUF418" evidence="2">
    <location>
        <begin position="173"/>
        <end position="320"/>
    </location>
</feature>
<evidence type="ECO:0000256" key="1">
    <source>
        <dbReference type="SAM" id="Phobius"/>
    </source>
</evidence>
<evidence type="ECO:0000313" key="4">
    <source>
        <dbReference type="Proteomes" id="UP001205311"/>
    </source>
</evidence>
<dbReference type="EMBL" id="JAMTCP010000048">
    <property type="protein sequence ID" value="MCP2261749.1"/>
    <property type="molecule type" value="Genomic_DNA"/>
</dbReference>
<dbReference type="Proteomes" id="UP001205311">
    <property type="component" value="Unassembled WGS sequence"/>
</dbReference>
<dbReference type="InterPro" id="IPR007349">
    <property type="entry name" value="DUF418"/>
</dbReference>
<accession>A0ABT1I1U0</accession>
<keyword evidence="1" id="KW-0812">Transmembrane</keyword>
<feature type="transmembrane region" description="Helical" evidence="1">
    <location>
        <begin position="65"/>
        <end position="81"/>
    </location>
</feature>
<comment type="caution">
    <text evidence="3">The sequence shown here is derived from an EMBL/GenBank/DDBJ whole genome shotgun (WGS) entry which is preliminary data.</text>
</comment>
<proteinExistence type="predicted"/>
<organism evidence="3 4">
    <name type="scientific">Streptoalloteichus tenebrarius (strain ATCC 17920 / DSM 40477 / JCM 4838 / CBS 697.72 / NBRC 16177 / NCIMB 11028 / NRRL B-12390 / A12253. 1 / ISP 5477)</name>
    <name type="common">Streptomyces tenebrarius</name>
    <dbReference type="NCBI Taxonomy" id="1933"/>
    <lineage>
        <taxon>Bacteria</taxon>
        <taxon>Bacillati</taxon>
        <taxon>Actinomycetota</taxon>
        <taxon>Actinomycetes</taxon>
        <taxon>Pseudonocardiales</taxon>
        <taxon>Pseudonocardiaceae</taxon>
        <taxon>Streptoalloteichus</taxon>
    </lineage>
</organism>
<name>A0ABT1I1U0_STRSD</name>
<feature type="transmembrane region" description="Helical" evidence="1">
    <location>
        <begin position="118"/>
        <end position="139"/>
    </location>
</feature>
<keyword evidence="4" id="KW-1185">Reference proteome</keyword>
<feature type="transmembrane region" description="Helical" evidence="1">
    <location>
        <begin position="280"/>
        <end position="302"/>
    </location>
</feature>
<sequence>MAVPVGPAAVSPAARVTALDALRGFALCGILLVNLPAIAHMAPVVTPGAPHPAAHLLDLVVRERFFPIFSFLFGVSFALFLDRARARNRPASAAVARRLAALAVLGFAHQLLQPGEALLPYAVAGLLVLLPASWLPWWAVTALGLLATLAGVVVASGGVWLVPGLFLLGLATARRGVFHDLASHRRSITWLCVGGAVPGMVLTAWQHVAPENGHVASIAGLFLAAAYASAVLLLVDTRVGRAAAVLLEPMGRMALTNYVMATVLVLLANRFLGLTGSHRWGAAFGLALVVLALQAGLSRWWLTRFRYGPLEWWWRCVTWFRVVPNPRGTHRRRLSPVPAPPA</sequence>
<feature type="transmembrane region" description="Helical" evidence="1">
    <location>
        <begin position="145"/>
        <end position="168"/>
    </location>
</feature>
<evidence type="ECO:0000313" key="3">
    <source>
        <dbReference type="EMBL" id="MCP2261749.1"/>
    </source>
</evidence>
<evidence type="ECO:0000259" key="2">
    <source>
        <dbReference type="Pfam" id="PF04235"/>
    </source>
</evidence>
<feature type="transmembrane region" description="Helical" evidence="1">
    <location>
        <begin position="25"/>
        <end position="45"/>
    </location>
</feature>
<feature type="transmembrane region" description="Helical" evidence="1">
    <location>
        <begin position="214"/>
        <end position="235"/>
    </location>
</feature>
<dbReference type="PANTHER" id="PTHR30590:SF3">
    <property type="entry name" value="HYPOTHETICAL MEMBRANE SPANNING PROTEIN"/>
    <property type="match status" value="1"/>
</dbReference>